<dbReference type="SUPFAM" id="SSF47413">
    <property type="entry name" value="lambda repressor-like DNA-binding domains"/>
    <property type="match status" value="1"/>
</dbReference>
<dbReference type="HOGENOM" id="CLU_2749748_0_0_4"/>
<reference evidence="1 2" key="1">
    <citation type="journal article" date="2003" name="Nat. Genet.">
        <title>Comparative analysis of the genome sequences of Bordetella pertussis, Bordetella parapertussis and Bordetella bronchiseptica.</title>
        <authorList>
            <person name="Parkhill J."/>
            <person name="Sebaihia M."/>
            <person name="Preston A."/>
            <person name="Murphy L.D."/>
            <person name="Thomson N.R."/>
            <person name="Harris D.E."/>
            <person name="Holden M.T.G."/>
            <person name="Churcher C.M."/>
            <person name="Bentley S.D."/>
            <person name="Mungall K.L."/>
            <person name="Cerdeno-Tarraga A.-M."/>
            <person name="Temple L."/>
            <person name="James K.D."/>
            <person name="Harris B."/>
            <person name="Quail M.A."/>
            <person name="Achtman M."/>
            <person name="Atkin R."/>
            <person name="Baker S."/>
            <person name="Basham D."/>
            <person name="Bason N."/>
            <person name="Cherevach I."/>
            <person name="Chillingworth T."/>
            <person name="Collins M."/>
            <person name="Cronin A."/>
            <person name="Davis P."/>
            <person name="Doggett J."/>
            <person name="Feltwell T."/>
            <person name="Goble A."/>
            <person name="Hamlin N."/>
            <person name="Hauser H."/>
            <person name="Holroyd S."/>
            <person name="Jagels K."/>
            <person name="Leather S."/>
            <person name="Moule S."/>
            <person name="Norberczak H."/>
            <person name="O'Neil S."/>
            <person name="Ormond D."/>
            <person name="Price C."/>
            <person name="Rabbinowitsch E."/>
            <person name="Rutter S."/>
            <person name="Sanders M."/>
            <person name="Saunders D."/>
            <person name="Seeger K."/>
            <person name="Sharp S."/>
            <person name="Simmonds M."/>
            <person name="Skelton J."/>
            <person name="Squares R."/>
            <person name="Squares S."/>
            <person name="Stevens K."/>
            <person name="Unwin L."/>
            <person name="Whitehead S."/>
            <person name="Barrell B.G."/>
            <person name="Maskell D.J."/>
        </authorList>
    </citation>
    <scope>NUCLEOTIDE SEQUENCE [LARGE SCALE GENOMIC DNA]</scope>
    <source>
        <strain evidence="1 2">ATCC BAA-588 / NCTC 13252 / RB50</strain>
    </source>
</reference>
<sequence>MDMRHPDSDIIDALGGTAAVARLCKVKDPSVSDWRKTGIPAARRMYLETIRPEAFCTPTPAQAQQEVTHA</sequence>
<evidence type="ECO:0000313" key="2">
    <source>
        <dbReference type="Proteomes" id="UP000001027"/>
    </source>
</evidence>
<dbReference type="eggNOG" id="ENOG5033ANB">
    <property type="taxonomic scope" value="Bacteria"/>
</dbReference>
<dbReference type="Proteomes" id="UP000001027">
    <property type="component" value="Chromosome"/>
</dbReference>
<dbReference type="EMBL" id="BX640447">
    <property type="protein sequence ID" value="CAE34015.1"/>
    <property type="molecule type" value="Genomic_DNA"/>
</dbReference>
<accession>A0A0H3LVP1</accession>
<evidence type="ECO:0000313" key="1">
    <source>
        <dbReference type="EMBL" id="CAE34015.1"/>
    </source>
</evidence>
<dbReference type="Gene3D" id="1.10.260.40">
    <property type="entry name" value="lambda repressor-like DNA-binding domains"/>
    <property type="match status" value="1"/>
</dbReference>
<gene>
    <name evidence="1" type="primary">cro</name>
    <name evidence="1" type="ordered locus">BB3521</name>
</gene>
<dbReference type="KEGG" id="bbr:BB3521"/>
<dbReference type="GO" id="GO:0003677">
    <property type="term" value="F:DNA binding"/>
    <property type="evidence" value="ECO:0007669"/>
    <property type="project" value="InterPro"/>
</dbReference>
<proteinExistence type="predicted"/>
<dbReference type="AlphaFoldDB" id="A0A0H3LVP1"/>
<dbReference type="InterPro" id="IPR010982">
    <property type="entry name" value="Lambda_DNA-bd_dom_sf"/>
</dbReference>
<name>A0A0H3LVP1_BORBR</name>
<protein>
    <submittedName>
        <fullName evidence="1">Phage regulatory protein</fullName>
    </submittedName>
</protein>
<organism evidence="1 2">
    <name type="scientific">Bordetella bronchiseptica (strain ATCC BAA-588 / NCTC 13252 / RB50)</name>
    <name type="common">Alcaligenes bronchisepticus</name>
    <dbReference type="NCBI Taxonomy" id="257310"/>
    <lineage>
        <taxon>Bacteria</taxon>
        <taxon>Pseudomonadati</taxon>
        <taxon>Pseudomonadota</taxon>
        <taxon>Betaproteobacteria</taxon>
        <taxon>Burkholderiales</taxon>
        <taxon>Alcaligenaceae</taxon>
        <taxon>Bordetella</taxon>
    </lineage>
</organism>